<name>A0A0H5Q6Q7_9ZZZZ</name>
<dbReference type="EMBL" id="LN853932">
    <property type="protein sequence ID" value="CRY97109.1"/>
    <property type="molecule type" value="Genomic_DNA"/>
</dbReference>
<protein>
    <submittedName>
        <fullName evidence="2">Uncharacterized protein</fullName>
    </submittedName>
</protein>
<organism evidence="2">
    <name type="scientific">uncultured prokaryote</name>
    <dbReference type="NCBI Taxonomy" id="198431"/>
    <lineage>
        <taxon>unclassified sequences</taxon>
        <taxon>environmental samples</taxon>
    </lineage>
</organism>
<sequence length="42" mass="4573">MNGSWNGLRGGNVTGATIMDSKSLPSMLKRNRHVLAMKINES</sequence>
<feature type="region of interest" description="Disordered" evidence="1">
    <location>
        <begin position="1"/>
        <end position="24"/>
    </location>
</feature>
<geneLocation type="plasmid" evidence="2">
    <name>pRGFK1371</name>
</geneLocation>
<evidence type="ECO:0000313" key="2">
    <source>
        <dbReference type="EMBL" id="CRY97109.1"/>
    </source>
</evidence>
<keyword evidence="2" id="KW-0614">Plasmid</keyword>
<proteinExistence type="predicted"/>
<reference evidence="2" key="2">
    <citation type="submission" date="2015-07" db="EMBL/GenBank/DDBJ databases">
        <title>Plasmids, circular viruses and viroids from rat gut.</title>
        <authorList>
            <person name="Jorgensen T.J."/>
            <person name="Hansen M.A."/>
            <person name="Xu Z."/>
            <person name="Tabak M.A."/>
            <person name="Sorensen S.J."/>
            <person name="Hansen L.H."/>
        </authorList>
    </citation>
    <scope>NUCLEOTIDE SEQUENCE</scope>
    <source>
        <plasmid evidence="2">pRGFK1371</plasmid>
    </source>
</reference>
<evidence type="ECO:0000256" key="1">
    <source>
        <dbReference type="SAM" id="MobiDB-lite"/>
    </source>
</evidence>
<dbReference type="AlphaFoldDB" id="A0A0H5Q6Q7"/>
<accession>A0A0H5Q6Q7</accession>
<reference evidence="2" key="1">
    <citation type="submission" date="2015-06" db="EMBL/GenBank/DDBJ databases">
        <authorList>
            <person name="Joergensen T."/>
        </authorList>
    </citation>
    <scope>NUCLEOTIDE SEQUENCE</scope>
    <source>
        <plasmid evidence="2">pRGFK1371</plasmid>
    </source>
</reference>